<dbReference type="OrthoDB" id="49605at2759"/>
<dbReference type="CDD" id="cd09212">
    <property type="entry name" value="PUB"/>
    <property type="match status" value="1"/>
</dbReference>
<dbReference type="InterPro" id="IPR036339">
    <property type="entry name" value="PUB-like_dom_sf"/>
</dbReference>
<evidence type="ECO:0000313" key="1">
    <source>
        <dbReference type="EMBL" id="OSD04258.1"/>
    </source>
</evidence>
<sequence>MATVDRDRIAAATSRRVHTWRGLLYTSHDSEWAARQEFRKRVDRDILATNSSREAIESLEAVLRLAENILAEPDVPKFRRFRVRNDCIKRLIVQPKGVLQLVVATDRSKSRGHASDYRQQNTRSIPPRGLLRRAARSQHCSGARDSVVRTLVRR</sequence>
<name>A0A1Y2IT32_TRAC3</name>
<evidence type="ECO:0000313" key="2">
    <source>
        <dbReference type="Proteomes" id="UP000193067"/>
    </source>
</evidence>
<dbReference type="SUPFAM" id="SSF143503">
    <property type="entry name" value="PUG domain-like"/>
    <property type="match status" value="1"/>
</dbReference>
<dbReference type="Proteomes" id="UP000193067">
    <property type="component" value="Unassembled WGS sequence"/>
</dbReference>
<dbReference type="Gene3D" id="1.20.58.2190">
    <property type="match status" value="1"/>
</dbReference>
<dbReference type="EMBL" id="KZ084097">
    <property type="protein sequence ID" value="OSD04258.1"/>
    <property type="molecule type" value="Genomic_DNA"/>
</dbReference>
<dbReference type="STRING" id="1353009.A0A1Y2IT32"/>
<reference evidence="1 2" key="1">
    <citation type="journal article" date="2015" name="Biotechnol. Biofuels">
        <title>Enhanced degradation of softwood versus hardwood by the white-rot fungus Pycnoporus coccineus.</title>
        <authorList>
            <person name="Couturier M."/>
            <person name="Navarro D."/>
            <person name="Chevret D."/>
            <person name="Henrissat B."/>
            <person name="Piumi F."/>
            <person name="Ruiz-Duenas F.J."/>
            <person name="Martinez A.T."/>
            <person name="Grigoriev I.V."/>
            <person name="Riley R."/>
            <person name="Lipzen A."/>
            <person name="Berrin J.G."/>
            <person name="Master E.R."/>
            <person name="Rosso M.N."/>
        </authorList>
    </citation>
    <scope>NUCLEOTIDE SEQUENCE [LARGE SCALE GENOMIC DNA]</scope>
    <source>
        <strain evidence="1 2">BRFM310</strain>
    </source>
</reference>
<dbReference type="AlphaFoldDB" id="A0A1Y2IT32"/>
<gene>
    <name evidence="1" type="ORF">PYCCODRAFT_136747</name>
</gene>
<proteinExistence type="predicted"/>
<keyword evidence="2" id="KW-1185">Reference proteome</keyword>
<organism evidence="1 2">
    <name type="scientific">Trametes coccinea (strain BRFM310)</name>
    <name type="common">Pycnoporus coccineus</name>
    <dbReference type="NCBI Taxonomy" id="1353009"/>
    <lineage>
        <taxon>Eukaryota</taxon>
        <taxon>Fungi</taxon>
        <taxon>Dikarya</taxon>
        <taxon>Basidiomycota</taxon>
        <taxon>Agaricomycotina</taxon>
        <taxon>Agaricomycetes</taxon>
        <taxon>Polyporales</taxon>
        <taxon>Polyporaceae</taxon>
        <taxon>Trametes</taxon>
    </lineage>
</organism>
<accession>A0A1Y2IT32</accession>
<protein>
    <submittedName>
        <fullName evidence="1">Uncharacterized protein</fullName>
    </submittedName>
</protein>